<gene>
    <name evidence="1" type="ORF">Ahy_A08g040055</name>
</gene>
<evidence type="ECO:0000313" key="1">
    <source>
        <dbReference type="EMBL" id="RYR43660.1"/>
    </source>
</evidence>
<evidence type="ECO:0000313" key="2">
    <source>
        <dbReference type="Proteomes" id="UP000289738"/>
    </source>
</evidence>
<keyword evidence="2" id="KW-1185">Reference proteome</keyword>
<dbReference type="EMBL" id="SDMP01000008">
    <property type="protein sequence ID" value="RYR43660.1"/>
    <property type="molecule type" value="Genomic_DNA"/>
</dbReference>
<protein>
    <recommendedName>
        <fullName evidence="3">Aminotransferase-like plant mobile domain-containing protein</fullName>
    </recommendedName>
</protein>
<reference evidence="1 2" key="1">
    <citation type="submission" date="2019-01" db="EMBL/GenBank/DDBJ databases">
        <title>Sequencing of cultivated peanut Arachis hypogaea provides insights into genome evolution and oil improvement.</title>
        <authorList>
            <person name="Chen X."/>
        </authorList>
    </citation>
    <scope>NUCLEOTIDE SEQUENCE [LARGE SCALE GENOMIC DNA]</scope>
    <source>
        <strain evidence="2">cv. Fuhuasheng</strain>
        <tissue evidence="1">Leaves</tissue>
    </source>
</reference>
<accession>A0A445BY25</accession>
<comment type="caution">
    <text evidence="1">The sequence shown here is derived from an EMBL/GenBank/DDBJ whole genome shotgun (WGS) entry which is preliminary data.</text>
</comment>
<evidence type="ECO:0008006" key="3">
    <source>
        <dbReference type="Google" id="ProtNLM"/>
    </source>
</evidence>
<dbReference type="Proteomes" id="UP000289738">
    <property type="component" value="Chromosome A08"/>
</dbReference>
<dbReference type="AlphaFoldDB" id="A0A445BY25"/>
<name>A0A445BY25_ARAHY</name>
<organism evidence="1 2">
    <name type="scientific">Arachis hypogaea</name>
    <name type="common">Peanut</name>
    <dbReference type="NCBI Taxonomy" id="3818"/>
    <lineage>
        <taxon>Eukaryota</taxon>
        <taxon>Viridiplantae</taxon>
        <taxon>Streptophyta</taxon>
        <taxon>Embryophyta</taxon>
        <taxon>Tracheophyta</taxon>
        <taxon>Spermatophyta</taxon>
        <taxon>Magnoliopsida</taxon>
        <taxon>eudicotyledons</taxon>
        <taxon>Gunneridae</taxon>
        <taxon>Pentapetalae</taxon>
        <taxon>rosids</taxon>
        <taxon>fabids</taxon>
        <taxon>Fabales</taxon>
        <taxon>Fabaceae</taxon>
        <taxon>Papilionoideae</taxon>
        <taxon>50 kb inversion clade</taxon>
        <taxon>dalbergioids sensu lato</taxon>
        <taxon>Dalbergieae</taxon>
        <taxon>Pterocarpus clade</taxon>
        <taxon>Arachis</taxon>
    </lineage>
</organism>
<sequence length="86" mass="9946">MTWHRRLTPKKSAIWSALGIQDLLRLSRFAPSTHPLMIGTVTHFWNRTTNNFHLPCRMMGMSFLDVTAITGLPIKSPEFTYEMIPE</sequence>
<proteinExistence type="predicted"/>